<feature type="coiled-coil region" evidence="1">
    <location>
        <begin position="1085"/>
        <end position="1112"/>
    </location>
</feature>
<feature type="compositionally biased region" description="Low complexity" evidence="2">
    <location>
        <begin position="145"/>
        <end position="157"/>
    </location>
</feature>
<feature type="region of interest" description="Disordered" evidence="2">
    <location>
        <begin position="553"/>
        <end position="572"/>
    </location>
</feature>
<feature type="region of interest" description="Disordered" evidence="2">
    <location>
        <begin position="1"/>
        <end position="89"/>
    </location>
</feature>
<evidence type="ECO:0000256" key="2">
    <source>
        <dbReference type="SAM" id="MobiDB-lite"/>
    </source>
</evidence>
<name>A0A9W8HXQ5_9FUNG</name>
<gene>
    <name evidence="3" type="ORF">H4R20_003634</name>
</gene>
<proteinExistence type="predicted"/>
<feature type="compositionally biased region" description="Polar residues" evidence="2">
    <location>
        <begin position="1"/>
        <end position="21"/>
    </location>
</feature>
<feature type="region of interest" description="Disordered" evidence="2">
    <location>
        <begin position="326"/>
        <end position="355"/>
    </location>
</feature>
<dbReference type="OrthoDB" id="5554027at2759"/>
<accession>A0A9W8HXQ5</accession>
<feature type="compositionally biased region" description="Low complexity" evidence="2">
    <location>
        <begin position="76"/>
        <end position="89"/>
    </location>
</feature>
<feature type="coiled-coil region" evidence="1">
    <location>
        <begin position="1291"/>
        <end position="1353"/>
    </location>
</feature>
<evidence type="ECO:0000313" key="4">
    <source>
        <dbReference type="Proteomes" id="UP001140094"/>
    </source>
</evidence>
<feature type="region of interest" description="Disordered" evidence="2">
    <location>
        <begin position="622"/>
        <end position="677"/>
    </location>
</feature>
<evidence type="ECO:0000256" key="1">
    <source>
        <dbReference type="SAM" id="Coils"/>
    </source>
</evidence>
<organism evidence="3 4">
    <name type="scientific">Coemansia guatemalensis</name>
    <dbReference type="NCBI Taxonomy" id="2761395"/>
    <lineage>
        <taxon>Eukaryota</taxon>
        <taxon>Fungi</taxon>
        <taxon>Fungi incertae sedis</taxon>
        <taxon>Zoopagomycota</taxon>
        <taxon>Kickxellomycotina</taxon>
        <taxon>Kickxellomycetes</taxon>
        <taxon>Kickxellales</taxon>
        <taxon>Kickxellaceae</taxon>
        <taxon>Coemansia</taxon>
    </lineage>
</organism>
<keyword evidence="4" id="KW-1185">Reference proteome</keyword>
<comment type="caution">
    <text evidence="3">The sequence shown here is derived from an EMBL/GenBank/DDBJ whole genome shotgun (WGS) entry which is preliminary data.</text>
</comment>
<protein>
    <submittedName>
        <fullName evidence="3">Uncharacterized protein</fullName>
    </submittedName>
</protein>
<dbReference type="Proteomes" id="UP001140094">
    <property type="component" value="Unassembled WGS sequence"/>
</dbReference>
<feature type="region of interest" description="Disordered" evidence="2">
    <location>
        <begin position="1196"/>
        <end position="1215"/>
    </location>
</feature>
<dbReference type="EMBL" id="JANBUO010000798">
    <property type="protein sequence ID" value="KAJ2801522.1"/>
    <property type="molecule type" value="Genomic_DNA"/>
</dbReference>
<reference evidence="3" key="1">
    <citation type="submission" date="2022-07" db="EMBL/GenBank/DDBJ databases">
        <title>Phylogenomic reconstructions and comparative analyses of Kickxellomycotina fungi.</title>
        <authorList>
            <person name="Reynolds N.K."/>
            <person name="Stajich J.E."/>
            <person name="Barry K."/>
            <person name="Grigoriev I.V."/>
            <person name="Crous P."/>
            <person name="Smith M.E."/>
        </authorList>
    </citation>
    <scope>NUCLEOTIDE SEQUENCE</scope>
    <source>
        <strain evidence="3">NRRL 1565</strain>
    </source>
</reference>
<keyword evidence="1" id="KW-0175">Coiled coil</keyword>
<feature type="region of interest" description="Disordered" evidence="2">
    <location>
        <begin position="137"/>
        <end position="157"/>
    </location>
</feature>
<evidence type="ECO:0000313" key="3">
    <source>
        <dbReference type="EMBL" id="KAJ2801522.1"/>
    </source>
</evidence>
<sequence>MGDGSGSTDAKQRSANAQQADSRSEAEQMAEQAAAEAGWRMRWPRIRMMSQSPDLADKAGEQGEAAPEQPSRERQQNQPSAAATATPQTTWARLRRFIGEVTEVFGQPSGAGAAHAEVPLALDGVKAASESTHDGRRVRGFVGNSASADGGAEAGSSGTQRHAAVEFVQRHALAALVVGWAVLALGDWALTSAVAPRLVARATQEPWTAGGESYVLQTFFDSGWAGQLMDAVQRRLAGGEEWLDGALWRLQLLVGDVLLALTRAYAVQWLCFAVVTARLLLRGTRVSMRLALAYALYFSIMDSVLWRATDPAGSWQTSGARQTVALDPAGPDSSCQTGGQEHMTPAAGHAGDASTQPNFPGGLGGAAQLAPHLVRSPYADAVAEALERRRAAEGRRMRRTRQLYEWRRLGAASQQTTVQPLAVAATAAVWAAMAYRVRSAGRAAPQLCVALALADVLARGGAGTRAERGTRLALDGTLFARAGGRLGSVLPAHVLATFGLLVLREAAFAVHSMRVWYATTVRDRRTGAAMLGAAGGSRRIRLAAVLDSVVPNSASGSSGAADRNVASAEAVGGPPPAMTLSRVTSRVGAPLAHRVCFLCLSGYCERCLLSMQIWPTATPGAADAEVGAAGSTTETDRQGEATAGPSAGPVESAPAVQHSRRRSRTQNSSKRAPPAVDARAEALTGLGLLNPAPPASAAQPATRRPKAAVDVWIASSVAHCPCRDIHGPGPSSFVARAAKLEHVRAEAGSSAASATPLGTLVPLAQYARGLQRLGLVRAVDAAAAVFAEQDAAAAVLPLLFGRLTAPADPRAVAAANALLASSAASYAHLTLPRVQSGHTPAAAPFLGAHDPRQPPARIVARPTPLRLARTAPGSFRLCAESVAPQLGVVRVLVVMTPALAHVLLSVPRTAATAAVCAPASLAAAIASPADSDAAAAVAAATSRVADADPFLDHVRVQLGRGDVVVRVNGTRWADADVGALLNQSITVRGLPLNRVHRVAVSICGLRSHELIVVLPPPHAAVSQARVAKQQGLLDAAEQLDAVRRHRAAAAQALKRTRREVPRQIHHWRAERDALARAVEKQSQVVPRFQRRLEQLGETVAALKSELLLLRAQLPPTAAVSVESELGCHVDTRDACLAVLRPPTPAAVAAPPHQLPIAMQGTSGFNVLSALSDSGSGESAKDDDDDDSTLQHYQQNAAAVGGPTPPMSRDSVKASSALAQAARDLELAEEQARAARDTFEDAAQNLKARRSRCMAELSRASQRVAPLEQSIAAVRRDLADVVKRMSSGSASATKLRRQVDELQAQIEELELLGGDGHHLRNSAGDSQDELIRTVASLREAIKAEQSQISALSAESLNPNMPSK</sequence>
<feature type="compositionally biased region" description="Low complexity" evidence="2">
    <location>
        <begin position="27"/>
        <end position="37"/>
    </location>
</feature>